<evidence type="ECO:0000313" key="8">
    <source>
        <dbReference type="Proteomes" id="UP001374579"/>
    </source>
</evidence>
<feature type="compositionally biased region" description="Low complexity" evidence="5">
    <location>
        <begin position="17"/>
        <end position="27"/>
    </location>
</feature>
<dbReference type="EMBL" id="JBAMIC010000024">
    <property type="protein sequence ID" value="KAK7090929.1"/>
    <property type="molecule type" value="Genomic_DNA"/>
</dbReference>
<name>A0AAN9AQ26_9CAEN</name>
<organism evidence="7 8">
    <name type="scientific">Littorina saxatilis</name>
    <dbReference type="NCBI Taxonomy" id="31220"/>
    <lineage>
        <taxon>Eukaryota</taxon>
        <taxon>Metazoa</taxon>
        <taxon>Spiralia</taxon>
        <taxon>Lophotrochozoa</taxon>
        <taxon>Mollusca</taxon>
        <taxon>Gastropoda</taxon>
        <taxon>Caenogastropoda</taxon>
        <taxon>Littorinimorpha</taxon>
        <taxon>Littorinoidea</taxon>
        <taxon>Littorinidae</taxon>
        <taxon>Littorina</taxon>
    </lineage>
</organism>
<accession>A0AAN9AQ26</accession>
<dbReference type="InterPro" id="IPR008952">
    <property type="entry name" value="Tetraspanin_EC2_sf"/>
</dbReference>
<feature type="region of interest" description="Disordered" evidence="5">
    <location>
        <begin position="405"/>
        <end position="468"/>
    </location>
</feature>
<feature type="compositionally biased region" description="Basic and acidic residues" evidence="5">
    <location>
        <begin position="405"/>
        <end position="415"/>
    </location>
</feature>
<evidence type="ECO:0000256" key="3">
    <source>
        <dbReference type="ARBA" id="ARBA00022989"/>
    </source>
</evidence>
<dbReference type="Proteomes" id="UP001374579">
    <property type="component" value="Unassembled WGS sequence"/>
</dbReference>
<evidence type="ECO:0000256" key="1">
    <source>
        <dbReference type="ARBA" id="ARBA00004141"/>
    </source>
</evidence>
<dbReference type="GO" id="GO:0016020">
    <property type="term" value="C:membrane"/>
    <property type="evidence" value="ECO:0007669"/>
    <property type="project" value="UniProtKB-SubCell"/>
</dbReference>
<feature type="region of interest" description="Disordered" evidence="5">
    <location>
        <begin position="274"/>
        <end position="309"/>
    </location>
</feature>
<evidence type="ECO:0000256" key="6">
    <source>
        <dbReference type="SAM" id="Phobius"/>
    </source>
</evidence>
<feature type="compositionally biased region" description="Low complexity" evidence="5">
    <location>
        <begin position="274"/>
        <end position="288"/>
    </location>
</feature>
<evidence type="ECO:0000256" key="5">
    <source>
        <dbReference type="SAM" id="MobiDB-lite"/>
    </source>
</evidence>
<keyword evidence="4 6" id="KW-0472">Membrane</keyword>
<dbReference type="SUPFAM" id="SSF48652">
    <property type="entry name" value="Tetraspanin"/>
    <property type="match status" value="1"/>
</dbReference>
<sequence length="468" mass="50836">MADATETAVLPKDSDVSQKGSDSPSSSDSEELDQPPPGPKPTGPAKPTGKASLSQATVSVESEDEVVKKPPASQWTYKAIKKRIKQLEKPSLLHVCFFTINFVMFGLGMAGFSIGLLAINDRAALTGLISDDSSNNRLSGVDFGGFMVQVATIMVPIGLVFITLGLLGAAGVATQNPQLLFYYSLCMGGLVGVEVLYVLYLMANWSSIEKEWVKELKDSMTTEYDGKVNSTKFFSQALDMAQYFFGCCGITNIDDFIDTPWYKTKNKNILNSTSTPSPLVSTTTTEPLNNTSVNGTTTERTTQKTTTEKPKKIVRFPKSCCKSEDNILTDLTNLQKVKLVNIDCPIKNASARNPHTLDPCLGAVKKYMTSQVLVLVSLTFTLVGLQVSAVSNSQAMSDEIKDKLKKEKKERKEAKEAEEDDEDEDGETTKSATSLKKKGVKAKPSKSGKIEKSVDSGKSYDVQPEDSS</sequence>
<comment type="caution">
    <text evidence="7">The sequence shown here is derived from an EMBL/GenBank/DDBJ whole genome shotgun (WGS) entry which is preliminary data.</text>
</comment>
<feature type="region of interest" description="Disordered" evidence="5">
    <location>
        <begin position="1"/>
        <end position="65"/>
    </location>
</feature>
<feature type="transmembrane region" description="Helical" evidence="6">
    <location>
        <begin position="92"/>
        <end position="119"/>
    </location>
</feature>
<evidence type="ECO:0000256" key="2">
    <source>
        <dbReference type="ARBA" id="ARBA00022692"/>
    </source>
</evidence>
<dbReference type="Pfam" id="PF00335">
    <property type="entry name" value="Tetraspanin"/>
    <property type="match status" value="1"/>
</dbReference>
<feature type="compositionally biased region" description="Pro residues" evidence="5">
    <location>
        <begin position="34"/>
        <end position="44"/>
    </location>
</feature>
<keyword evidence="2 6" id="KW-0812">Transmembrane</keyword>
<feature type="transmembrane region" description="Helical" evidence="6">
    <location>
        <begin position="146"/>
        <end position="167"/>
    </location>
</feature>
<feature type="compositionally biased region" description="Low complexity" evidence="5">
    <location>
        <begin position="296"/>
        <end position="305"/>
    </location>
</feature>
<feature type="compositionally biased region" description="Basic residues" evidence="5">
    <location>
        <begin position="435"/>
        <end position="446"/>
    </location>
</feature>
<evidence type="ECO:0008006" key="9">
    <source>
        <dbReference type="Google" id="ProtNLM"/>
    </source>
</evidence>
<dbReference type="Gene3D" id="1.10.1450.10">
    <property type="entry name" value="Tetraspanin"/>
    <property type="match status" value="1"/>
</dbReference>
<feature type="compositionally biased region" description="Acidic residues" evidence="5">
    <location>
        <begin position="416"/>
        <end position="426"/>
    </location>
</feature>
<protein>
    <recommendedName>
        <fullName evidence="9">Tetraspanin</fullName>
    </recommendedName>
</protein>
<dbReference type="InterPro" id="IPR018499">
    <property type="entry name" value="Tetraspanin/Peripherin"/>
</dbReference>
<dbReference type="AlphaFoldDB" id="A0AAN9AQ26"/>
<gene>
    <name evidence="7" type="ORF">V1264_010664</name>
</gene>
<feature type="transmembrane region" description="Helical" evidence="6">
    <location>
        <begin position="179"/>
        <end position="200"/>
    </location>
</feature>
<evidence type="ECO:0000313" key="7">
    <source>
        <dbReference type="EMBL" id="KAK7090929.1"/>
    </source>
</evidence>
<proteinExistence type="predicted"/>
<evidence type="ECO:0000256" key="4">
    <source>
        <dbReference type="ARBA" id="ARBA00023136"/>
    </source>
</evidence>
<keyword evidence="8" id="KW-1185">Reference proteome</keyword>
<reference evidence="7 8" key="1">
    <citation type="submission" date="2024-02" db="EMBL/GenBank/DDBJ databases">
        <title>Chromosome-scale genome assembly of the rough periwinkle Littorina saxatilis.</title>
        <authorList>
            <person name="De Jode A."/>
            <person name="Faria R."/>
            <person name="Formenti G."/>
            <person name="Sims Y."/>
            <person name="Smith T.P."/>
            <person name="Tracey A."/>
            <person name="Wood J.M.D."/>
            <person name="Zagrodzka Z.B."/>
            <person name="Johannesson K."/>
            <person name="Butlin R.K."/>
            <person name="Leder E.H."/>
        </authorList>
    </citation>
    <scope>NUCLEOTIDE SEQUENCE [LARGE SCALE GENOMIC DNA]</scope>
    <source>
        <strain evidence="7">Snail1</strain>
        <tissue evidence="7">Muscle</tissue>
    </source>
</reference>
<comment type="subcellular location">
    <subcellularLocation>
        <location evidence="1">Membrane</location>
        <topology evidence="1">Multi-pass membrane protein</topology>
    </subcellularLocation>
</comment>
<keyword evidence="3 6" id="KW-1133">Transmembrane helix</keyword>